<gene>
    <name evidence="2" type="ORF">WCD58_27370</name>
</gene>
<name>A0ABU8ME59_9PSEU</name>
<protein>
    <recommendedName>
        <fullName evidence="4">DUF4386 family protein</fullName>
    </recommendedName>
</protein>
<dbReference type="Proteomes" id="UP001369736">
    <property type="component" value="Unassembled WGS sequence"/>
</dbReference>
<dbReference type="EMBL" id="JBBEGM010000014">
    <property type="protein sequence ID" value="MEJ2864907.1"/>
    <property type="molecule type" value="Genomic_DNA"/>
</dbReference>
<keyword evidence="3" id="KW-1185">Reference proteome</keyword>
<keyword evidence="1" id="KW-1133">Transmembrane helix</keyword>
<comment type="caution">
    <text evidence="2">The sequence shown here is derived from an EMBL/GenBank/DDBJ whole genome shotgun (WGS) entry which is preliminary data.</text>
</comment>
<organism evidence="2 3">
    <name type="scientific">Actinomycetospora flava</name>
    <dbReference type="NCBI Taxonomy" id="3129232"/>
    <lineage>
        <taxon>Bacteria</taxon>
        <taxon>Bacillati</taxon>
        <taxon>Actinomycetota</taxon>
        <taxon>Actinomycetes</taxon>
        <taxon>Pseudonocardiales</taxon>
        <taxon>Pseudonocardiaceae</taxon>
        <taxon>Actinomycetospora</taxon>
    </lineage>
</organism>
<feature type="transmembrane region" description="Helical" evidence="1">
    <location>
        <begin position="193"/>
        <end position="211"/>
    </location>
</feature>
<feature type="transmembrane region" description="Helical" evidence="1">
    <location>
        <begin position="57"/>
        <end position="79"/>
    </location>
</feature>
<keyword evidence="1" id="KW-0472">Membrane</keyword>
<evidence type="ECO:0000313" key="3">
    <source>
        <dbReference type="Proteomes" id="UP001369736"/>
    </source>
</evidence>
<feature type="transmembrane region" description="Helical" evidence="1">
    <location>
        <begin position="86"/>
        <end position="106"/>
    </location>
</feature>
<dbReference type="RefSeq" id="WP_337706273.1">
    <property type="nucleotide sequence ID" value="NZ_JBBEGM010000014.1"/>
</dbReference>
<feature type="transmembrane region" description="Helical" evidence="1">
    <location>
        <begin position="167"/>
        <end position="187"/>
    </location>
</feature>
<reference evidence="2 3" key="1">
    <citation type="submission" date="2024-03" db="EMBL/GenBank/DDBJ databases">
        <title>Actinomycetospora sp. OC33-EN07, a novel actinomycete isolated from wild orchid (Aerides multiflora).</title>
        <authorList>
            <person name="Suriyachadkun C."/>
        </authorList>
    </citation>
    <scope>NUCLEOTIDE SEQUENCE [LARGE SCALE GENOMIC DNA]</scope>
    <source>
        <strain evidence="2 3">OC33-EN07</strain>
    </source>
</reference>
<feature type="transmembrane region" description="Helical" evidence="1">
    <location>
        <begin position="139"/>
        <end position="160"/>
    </location>
</feature>
<sequence length="229" mass="23398">MTTPLFPSPAWRRAALVVTPLGPLVVAALRWLLPYDTTDDHTTLVAKVASHPGAESAVLWLSLVALLALPLGILVVGAVAVRARPVLGTVAAVLAWCSFATLPFLVSPDQIALAGVEAGLPTPATAAVLDAAAAHPVSAAATTLWVAGHILGLVLLGAALWRTIPTWAAVALIVSQPLHFMVAVIVPNHVLDGLAWLLTTVAFAVTAAVGLGPARTGTRSTDPVGATTR</sequence>
<proteinExistence type="predicted"/>
<evidence type="ECO:0000313" key="2">
    <source>
        <dbReference type="EMBL" id="MEJ2864907.1"/>
    </source>
</evidence>
<keyword evidence="1" id="KW-0812">Transmembrane</keyword>
<feature type="transmembrane region" description="Helical" evidence="1">
    <location>
        <begin position="14"/>
        <end position="33"/>
    </location>
</feature>
<evidence type="ECO:0000256" key="1">
    <source>
        <dbReference type="SAM" id="Phobius"/>
    </source>
</evidence>
<evidence type="ECO:0008006" key="4">
    <source>
        <dbReference type="Google" id="ProtNLM"/>
    </source>
</evidence>
<accession>A0ABU8ME59</accession>